<evidence type="ECO:0000256" key="3">
    <source>
        <dbReference type="ARBA" id="ARBA00022527"/>
    </source>
</evidence>
<keyword evidence="6 9" id="KW-0547">Nucleotide-binding</keyword>
<evidence type="ECO:0000256" key="9">
    <source>
        <dbReference type="PROSITE-ProRule" id="PRU10141"/>
    </source>
</evidence>
<comment type="caution">
    <text evidence="13">The sequence shown here is derived from an EMBL/GenBank/DDBJ whole genome shotgun (WGS) entry which is preliminary data.</text>
</comment>
<reference evidence="13 14" key="1">
    <citation type="submission" date="2021-01" db="EMBL/GenBank/DDBJ databases">
        <title>WGS of actinomycetes isolated from Thailand.</title>
        <authorList>
            <person name="Thawai C."/>
        </authorList>
    </citation>
    <scope>NUCLEOTIDE SEQUENCE [LARGE SCALE GENOMIC DNA]</scope>
    <source>
        <strain evidence="13 14">LPG 2</strain>
    </source>
</reference>
<evidence type="ECO:0000313" key="14">
    <source>
        <dbReference type="Proteomes" id="UP000602198"/>
    </source>
</evidence>
<feature type="compositionally biased region" description="Polar residues" evidence="10">
    <location>
        <begin position="332"/>
        <end position="344"/>
    </location>
</feature>
<dbReference type="PROSITE" id="PS50011">
    <property type="entry name" value="PROTEIN_KINASE_DOM"/>
    <property type="match status" value="1"/>
</dbReference>
<dbReference type="EC" id="2.7.11.1" evidence="2"/>
<sequence length="768" mass="80256">MLRPGDVFAGYVIERRLGGGGMGEVYLARHPRLPRLVAVKLLGRDFLADNEVRARFEREAELVARLDHPNIVSVFDRGVDDDRLWISMQYIDGADASTLARAALPPERAVWVIAEVAKALDYAHAMGVLHRDVKPANIMLARPAPGYGERILLADFGIGRMRGDTNQLTRTGSLTVTLAYASPEQLSAAPLDHRSDQYSLACTLFWLLCGSSPFESGDAAAVIAGHLYRPPPPVSARRPGLPHAMDAVLARALAKLPADRFTSCTEFVDAVRGSLAPPEPAPPHPVSPHRPEDAPTLVTPGPSPAEDAPTQRTSPPPRAENAPPLGDLVPTSAENPLPQRNSVPADSAEGTQIPGAAGRRRGRLIALAVGLVVVLAVTVGIVWAIRDSASSDRAGDSGAAGGSAALTMLGMQALRQIDGQGRINYSWPSGVYPPMTSGAACAPLTIAVAGPMSGADATLGSNVLNGANLAVGQFNERNPECQITVREFDTQGDPAVAAQVIPALVVDPSVVALIGPVFTAETQAVGQVLSDAGLPFLTPSATGGDLARSGWRTYFQGVANGDGQGVALGRFVGTAEGRTRVCVISDASEYGVRLAGEVTTGLGAAVLQDCAMSGVGEQNATAAASTVAGVRPDAIVYTGVYTEAAALLRQLHDAGVSVPLYTGEGGTHTDFVSDSTASGVTVSCMCGPAPAQFRSDYQTLTGSEVGAYSVEGYDLTAIVLRAIASGPITRADLVTQLQSYTGDGLARTYHWTATGELADQRYWIYRIP</sequence>
<dbReference type="InterPro" id="IPR011009">
    <property type="entry name" value="Kinase-like_dom_sf"/>
</dbReference>
<dbReference type="SUPFAM" id="SSF56112">
    <property type="entry name" value="Protein kinase-like (PK-like)"/>
    <property type="match status" value="1"/>
</dbReference>
<dbReference type="InterPro" id="IPR028082">
    <property type="entry name" value="Peripla_BP_I"/>
</dbReference>
<dbReference type="PANTHER" id="PTHR43289">
    <property type="entry name" value="MITOGEN-ACTIVATED PROTEIN KINASE KINASE KINASE 20-RELATED"/>
    <property type="match status" value="1"/>
</dbReference>
<dbReference type="InterPro" id="IPR028081">
    <property type="entry name" value="Leu-bd"/>
</dbReference>
<dbReference type="EMBL" id="JAERRJ010000002">
    <property type="protein sequence ID" value="MBL1074338.1"/>
    <property type="molecule type" value="Genomic_DNA"/>
</dbReference>
<keyword evidence="5" id="KW-0732">Signal</keyword>
<feature type="transmembrane region" description="Helical" evidence="11">
    <location>
        <begin position="364"/>
        <end position="385"/>
    </location>
</feature>
<dbReference type="PROSITE" id="PS00108">
    <property type="entry name" value="PROTEIN_KINASE_ST"/>
    <property type="match status" value="1"/>
</dbReference>
<protein>
    <recommendedName>
        <fullName evidence="2">non-specific serine/threonine protein kinase</fullName>
        <ecNumber evidence="2">2.7.11.1</ecNumber>
    </recommendedName>
</protein>
<name>A0ABS1M0Z0_9NOCA</name>
<keyword evidence="14" id="KW-1185">Reference proteome</keyword>
<keyword evidence="3" id="KW-0723">Serine/threonine-protein kinase</keyword>
<evidence type="ECO:0000256" key="8">
    <source>
        <dbReference type="ARBA" id="ARBA00022840"/>
    </source>
</evidence>
<keyword evidence="7" id="KW-0418">Kinase</keyword>
<dbReference type="RefSeq" id="WP_201945138.1">
    <property type="nucleotide sequence ID" value="NZ_JAERRJ010000002.1"/>
</dbReference>
<evidence type="ECO:0000313" key="13">
    <source>
        <dbReference type="EMBL" id="MBL1074338.1"/>
    </source>
</evidence>
<gene>
    <name evidence="13" type="ORF">JK358_08000</name>
</gene>
<dbReference type="CDD" id="cd14014">
    <property type="entry name" value="STKc_PknB_like"/>
    <property type="match status" value="1"/>
</dbReference>
<evidence type="ECO:0000256" key="1">
    <source>
        <dbReference type="ARBA" id="ARBA00010062"/>
    </source>
</evidence>
<accession>A0ABS1M0Z0</accession>
<keyword evidence="11" id="KW-0812">Transmembrane</keyword>
<evidence type="ECO:0000256" key="4">
    <source>
        <dbReference type="ARBA" id="ARBA00022679"/>
    </source>
</evidence>
<evidence type="ECO:0000256" key="10">
    <source>
        <dbReference type="SAM" id="MobiDB-lite"/>
    </source>
</evidence>
<evidence type="ECO:0000256" key="2">
    <source>
        <dbReference type="ARBA" id="ARBA00012513"/>
    </source>
</evidence>
<keyword evidence="4" id="KW-0808">Transferase</keyword>
<dbReference type="InterPro" id="IPR000719">
    <property type="entry name" value="Prot_kinase_dom"/>
</dbReference>
<dbReference type="Gene3D" id="3.40.50.2300">
    <property type="match status" value="2"/>
</dbReference>
<evidence type="ECO:0000256" key="6">
    <source>
        <dbReference type="ARBA" id="ARBA00022741"/>
    </source>
</evidence>
<dbReference type="Gene3D" id="3.30.200.20">
    <property type="entry name" value="Phosphorylase Kinase, domain 1"/>
    <property type="match status" value="1"/>
</dbReference>
<feature type="compositionally biased region" description="Pro residues" evidence="10">
    <location>
        <begin position="277"/>
        <end position="288"/>
    </location>
</feature>
<dbReference type="Pfam" id="PF13458">
    <property type="entry name" value="Peripla_BP_6"/>
    <property type="match status" value="1"/>
</dbReference>
<feature type="region of interest" description="Disordered" evidence="10">
    <location>
        <begin position="274"/>
        <end position="355"/>
    </location>
</feature>
<evidence type="ECO:0000256" key="7">
    <source>
        <dbReference type="ARBA" id="ARBA00022777"/>
    </source>
</evidence>
<dbReference type="SUPFAM" id="SSF53822">
    <property type="entry name" value="Periplasmic binding protein-like I"/>
    <property type="match status" value="1"/>
</dbReference>
<organism evidence="13 14">
    <name type="scientific">Nocardia acididurans</name>
    <dbReference type="NCBI Taxonomy" id="2802282"/>
    <lineage>
        <taxon>Bacteria</taxon>
        <taxon>Bacillati</taxon>
        <taxon>Actinomycetota</taxon>
        <taxon>Actinomycetes</taxon>
        <taxon>Mycobacteriales</taxon>
        <taxon>Nocardiaceae</taxon>
        <taxon>Nocardia</taxon>
    </lineage>
</organism>
<dbReference type="PANTHER" id="PTHR43289:SF6">
    <property type="entry name" value="SERINE_THREONINE-PROTEIN KINASE NEKL-3"/>
    <property type="match status" value="1"/>
</dbReference>
<dbReference type="CDD" id="cd06342">
    <property type="entry name" value="PBP1_ABC_LIVBP-like"/>
    <property type="match status" value="1"/>
</dbReference>
<evidence type="ECO:0000259" key="12">
    <source>
        <dbReference type="PROSITE" id="PS50011"/>
    </source>
</evidence>
<evidence type="ECO:0000256" key="5">
    <source>
        <dbReference type="ARBA" id="ARBA00022729"/>
    </source>
</evidence>
<keyword evidence="11" id="KW-0472">Membrane</keyword>
<dbReference type="PROSITE" id="PS00107">
    <property type="entry name" value="PROTEIN_KINASE_ATP"/>
    <property type="match status" value="1"/>
</dbReference>
<feature type="binding site" evidence="9">
    <location>
        <position position="40"/>
    </location>
    <ligand>
        <name>ATP</name>
        <dbReference type="ChEBI" id="CHEBI:30616"/>
    </ligand>
</feature>
<comment type="similarity">
    <text evidence="1">Belongs to the leucine-binding protein family.</text>
</comment>
<keyword evidence="8 9" id="KW-0067">ATP-binding</keyword>
<keyword evidence="11" id="KW-1133">Transmembrane helix</keyword>
<dbReference type="InterPro" id="IPR008271">
    <property type="entry name" value="Ser/Thr_kinase_AS"/>
</dbReference>
<dbReference type="Proteomes" id="UP000602198">
    <property type="component" value="Unassembled WGS sequence"/>
</dbReference>
<dbReference type="Gene3D" id="1.10.510.10">
    <property type="entry name" value="Transferase(Phosphotransferase) domain 1"/>
    <property type="match status" value="1"/>
</dbReference>
<feature type="domain" description="Protein kinase" evidence="12">
    <location>
        <begin position="11"/>
        <end position="287"/>
    </location>
</feature>
<dbReference type="InterPro" id="IPR017441">
    <property type="entry name" value="Protein_kinase_ATP_BS"/>
</dbReference>
<dbReference type="SMART" id="SM00220">
    <property type="entry name" value="S_TKc"/>
    <property type="match status" value="1"/>
</dbReference>
<evidence type="ECO:0000256" key="11">
    <source>
        <dbReference type="SAM" id="Phobius"/>
    </source>
</evidence>
<dbReference type="Pfam" id="PF00069">
    <property type="entry name" value="Pkinase"/>
    <property type="match status" value="1"/>
</dbReference>
<proteinExistence type="inferred from homology"/>